<dbReference type="Pfam" id="PF01695">
    <property type="entry name" value="IstB_IS21"/>
    <property type="match status" value="1"/>
</dbReference>
<evidence type="ECO:0000259" key="2">
    <source>
        <dbReference type="Pfam" id="PF01695"/>
    </source>
</evidence>
<dbReference type="PANTHER" id="PTHR30050:SF4">
    <property type="entry name" value="ATP-BINDING PROTEIN RV3427C IN INSERTION SEQUENCE-RELATED"/>
    <property type="match status" value="1"/>
</dbReference>
<reference evidence="3" key="1">
    <citation type="submission" date="2014-06" db="EMBL/GenBank/DDBJ databases">
        <authorList>
            <person name="Urmite Genomes Urmite Genomes"/>
        </authorList>
    </citation>
    <scope>NUCLEOTIDE SEQUENCE</scope>
</reference>
<feature type="coiled-coil region" evidence="1">
    <location>
        <begin position="15"/>
        <end position="44"/>
    </location>
</feature>
<sequence>MNRVVSGKAGIIKMLNLLNQQKDRADLKARQERLNEELNFTLEHKLPWGYRGWDSGKTETTTCEKHGEFERFTLVGKDFRGGENFKHSQCPECLRDELAEVGAKLRTLRVTELLDRAGIARRFEDCEFDNYQTVTQDAAKNLSVCRGYVDNWEHCFDAGLGLLMVGKCGTGKNHLAVAMTKNLIRNHLARVEITDVMRVMRAVKSTWRHNSEMTEDSVLDHFVSLDLLIIDEVGVQLGSASELAILQEIVNVRYESVLPTILISNLTFEQLKDSIGERIVDRVTNGGHNRLAFNWESFRGKDGWSK</sequence>
<name>A0A078LF32_CITKO</name>
<dbReference type="SUPFAM" id="SSF52540">
    <property type="entry name" value="P-loop containing nucleoside triphosphate hydrolases"/>
    <property type="match status" value="1"/>
</dbReference>
<dbReference type="EMBL" id="LK931336">
    <property type="protein sequence ID" value="CDZ82729.1"/>
    <property type="molecule type" value="Genomic_DNA"/>
</dbReference>
<protein>
    <submittedName>
        <fullName evidence="3">DNA replication protein DnaC</fullName>
    </submittedName>
</protein>
<dbReference type="Gene3D" id="3.40.50.300">
    <property type="entry name" value="P-loop containing nucleotide triphosphate hydrolases"/>
    <property type="match status" value="1"/>
</dbReference>
<dbReference type="PANTHER" id="PTHR30050">
    <property type="entry name" value="CHROMOSOMAL REPLICATION INITIATOR PROTEIN DNAA"/>
    <property type="match status" value="1"/>
</dbReference>
<dbReference type="GO" id="GO:0006260">
    <property type="term" value="P:DNA replication"/>
    <property type="evidence" value="ECO:0007669"/>
    <property type="project" value="TreeGrafter"/>
</dbReference>
<proteinExistence type="predicted"/>
<organism evidence="3">
    <name type="scientific">Citrobacter koseri</name>
    <name type="common">Citrobacter diversus</name>
    <dbReference type="NCBI Taxonomy" id="545"/>
    <lineage>
        <taxon>Bacteria</taxon>
        <taxon>Pseudomonadati</taxon>
        <taxon>Pseudomonadota</taxon>
        <taxon>Gammaproteobacteria</taxon>
        <taxon>Enterobacterales</taxon>
        <taxon>Enterobacteriaceae</taxon>
        <taxon>Citrobacter</taxon>
    </lineage>
</organism>
<evidence type="ECO:0000313" key="3">
    <source>
        <dbReference type="EMBL" id="CDZ82729.1"/>
    </source>
</evidence>
<keyword evidence="1" id="KW-0175">Coiled coil</keyword>
<dbReference type="AlphaFoldDB" id="A0A078LF32"/>
<feature type="domain" description="IstB-like ATP-binding" evidence="2">
    <location>
        <begin position="119"/>
        <end position="299"/>
    </location>
</feature>
<accession>A0A078LF32</accession>
<gene>
    <name evidence="3" type="ORF">BN1086_00815</name>
</gene>
<dbReference type="PATRIC" id="fig|545.12.peg.815"/>
<dbReference type="InterPro" id="IPR027417">
    <property type="entry name" value="P-loop_NTPase"/>
</dbReference>
<dbReference type="InterPro" id="IPR002611">
    <property type="entry name" value="IstB_ATP-bd"/>
</dbReference>
<evidence type="ECO:0000256" key="1">
    <source>
        <dbReference type="SAM" id="Coils"/>
    </source>
</evidence>
<dbReference type="GO" id="GO:0005524">
    <property type="term" value="F:ATP binding"/>
    <property type="evidence" value="ECO:0007669"/>
    <property type="project" value="InterPro"/>
</dbReference>